<evidence type="ECO:0000313" key="2">
    <source>
        <dbReference type="EMBL" id="MBB6399042.1"/>
    </source>
</evidence>
<evidence type="ECO:0000256" key="1">
    <source>
        <dbReference type="SAM" id="SignalP"/>
    </source>
</evidence>
<keyword evidence="3" id="KW-1185">Reference proteome</keyword>
<keyword evidence="1" id="KW-0732">Signal</keyword>
<feature type="signal peptide" evidence="1">
    <location>
        <begin position="1"/>
        <end position="20"/>
    </location>
</feature>
<dbReference type="RefSeq" id="WP_185030681.1">
    <property type="nucleotide sequence ID" value="NZ_JACHMQ010000001.1"/>
</dbReference>
<proteinExistence type="predicted"/>
<dbReference type="EMBL" id="JACHMQ010000001">
    <property type="protein sequence ID" value="MBB6399042.1"/>
    <property type="molecule type" value="Genomic_DNA"/>
</dbReference>
<accession>A0A7X0G492</accession>
<comment type="caution">
    <text evidence="2">The sequence shown here is derived from an EMBL/GenBank/DDBJ whole genome shotgun (WGS) entry which is preliminary data.</text>
</comment>
<dbReference type="Proteomes" id="UP000546324">
    <property type="component" value="Unassembled WGS sequence"/>
</dbReference>
<feature type="chain" id="PRO_5038732119" description="Lytic transglycosylase domain-containing protein" evidence="1">
    <location>
        <begin position="21"/>
        <end position="184"/>
    </location>
</feature>
<reference evidence="2 3" key="1">
    <citation type="submission" date="2020-08" db="EMBL/GenBank/DDBJ databases">
        <title>Sequencing the genomes of 1000 actinobacteria strains.</title>
        <authorList>
            <person name="Klenk H.-P."/>
        </authorList>
    </citation>
    <scope>NUCLEOTIDE SEQUENCE [LARGE SCALE GENOMIC DNA]</scope>
    <source>
        <strain evidence="2 3">DSM 43675</strain>
    </source>
</reference>
<name>A0A7X0G492_9ACTN</name>
<evidence type="ECO:0008006" key="4">
    <source>
        <dbReference type="Google" id="ProtNLM"/>
    </source>
</evidence>
<gene>
    <name evidence="2" type="ORF">BKA00_005956</name>
</gene>
<dbReference type="AlphaFoldDB" id="A0A7X0G492"/>
<organism evidence="2 3">
    <name type="scientific">Actinomadura coerulea</name>
    <dbReference type="NCBI Taxonomy" id="46159"/>
    <lineage>
        <taxon>Bacteria</taxon>
        <taxon>Bacillati</taxon>
        <taxon>Actinomycetota</taxon>
        <taxon>Actinomycetes</taxon>
        <taxon>Streptosporangiales</taxon>
        <taxon>Thermomonosporaceae</taxon>
        <taxon>Actinomadura</taxon>
    </lineage>
</organism>
<protein>
    <recommendedName>
        <fullName evidence="4">Lytic transglycosylase domain-containing protein</fullName>
    </recommendedName>
</protein>
<evidence type="ECO:0000313" key="3">
    <source>
        <dbReference type="Proteomes" id="UP000546324"/>
    </source>
</evidence>
<sequence length="184" mass="20556">MRRVAIVTVLSGALAAGVLAAGPAAQAAETKPADKLGKEVTSTSQQPISKKQLISEAQSMGQPLTAKEKASVQAATYCRTIQYTRGRKASNGKWIIAVTSRLYWCYNGYSVRSYRANLKAYTYNKYKWVWKGWAVKKATHPSNWAYVTTYAQGAFYYTGNRHTYKPYIILRGYRNGAYKWKVGG</sequence>